<accession>A0ABR1HB53</accession>
<dbReference type="EMBL" id="JAZAVK010000178">
    <property type="protein sequence ID" value="KAK7417796.1"/>
    <property type="molecule type" value="Genomic_DNA"/>
</dbReference>
<protein>
    <submittedName>
        <fullName evidence="1">Uncharacterized protein</fullName>
    </submittedName>
</protein>
<gene>
    <name evidence="1" type="ORF">QQZ08_011492</name>
</gene>
<keyword evidence="2" id="KW-1185">Reference proteome</keyword>
<name>A0ABR1HB53_9HYPO</name>
<evidence type="ECO:0000313" key="2">
    <source>
        <dbReference type="Proteomes" id="UP001498421"/>
    </source>
</evidence>
<evidence type="ECO:0000313" key="1">
    <source>
        <dbReference type="EMBL" id="KAK7417796.1"/>
    </source>
</evidence>
<organism evidence="1 2">
    <name type="scientific">Neonectria magnoliae</name>
    <dbReference type="NCBI Taxonomy" id="2732573"/>
    <lineage>
        <taxon>Eukaryota</taxon>
        <taxon>Fungi</taxon>
        <taxon>Dikarya</taxon>
        <taxon>Ascomycota</taxon>
        <taxon>Pezizomycotina</taxon>
        <taxon>Sordariomycetes</taxon>
        <taxon>Hypocreomycetidae</taxon>
        <taxon>Hypocreales</taxon>
        <taxon>Nectriaceae</taxon>
        <taxon>Neonectria</taxon>
    </lineage>
</organism>
<comment type="caution">
    <text evidence="1">The sequence shown here is derived from an EMBL/GenBank/DDBJ whole genome shotgun (WGS) entry which is preliminary data.</text>
</comment>
<dbReference type="Proteomes" id="UP001498421">
    <property type="component" value="Unassembled WGS sequence"/>
</dbReference>
<proteinExistence type="predicted"/>
<sequence length="105" mass="12009">MNSLGTSAGIKECPKADQGTVQLFCTRNEEDQGINQCYNGGEHEANDYDCSWSRIDAYTEEIKSIDFNDISDNIDKPFVSVRTLKLRGFNQVFQPYRVELYSGRR</sequence>
<reference evidence="1 2" key="1">
    <citation type="journal article" date="2025" name="Microbiol. Resour. Announc.">
        <title>Draft genome sequences for Neonectria magnoliae and Neonectria punicea, canker pathogens of Liriodendron tulipifera and Acer saccharum in West Virginia.</title>
        <authorList>
            <person name="Petronek H.M."/>
            <person name="Kasson M.T."/>
            <person name="Metheny A.M."/>
            <person name="Stauder C.M."/>
            <person name="Lovett B."/>
            <person name="Lynch S.C."/>
            <person name="Garnas J.R."/>
            <person name="Kasson L.R."/>
            <person name="Stajich J.E."/>
        </authorList>
    </citation>
    <scope>NUCLEOTIDE SEQUENCE [LARGE SCALE GENOMIC DNA]</scope>
    <source>
        <strain evidence="1 2">NRRL 64651</strain>
    </source>
</reference>